<dbReference type="Proteomes" id="UP000483035">
    <property type="component" value="Unassembled WGS sequence"/>
</dbReference>
<proteinExistence type="predicted"/>
<dbReference type="InterPro" id="IPR013022">
    <property type="entry name" value="Xyl_isomerase-like_TIM-brl"/>
</dbReference>
<sequence>MTIKVATAPDSWGVWYPKDEKQVGWERYLDEVQKAGYGWTELGPWGYLPTDPETLLSELGRRDIRLCGTGVVHPLSLADSDETLAARVGPICALLKAAGAEWFVLMDESESYAAPGDRLLDDQAWAKMIANVRATAKRVVEEYGMKFVFHPHVGTCIETEAEIERLLADTLPEHVGLCFDLGHHIYTGADPLAFMARHADRIPYYHFKNMDGALRKRITDENIPFMDAFQMGVMCELDKGVIDFAEVVKFLEARNYDGFAVVEQDMYPCPPEKPFPIAKHNRDYLRTLGL</sequence>
<dbReference type="Pfam" id="PF01261">
    <property type="entry name" value="AP_endonuc_2"/>
    <property type="match status" value="1"/>
</dbReference>
<name>A0A6L9UCU8_9HYPH</name>
<dbReference type="SUPFAM" id="SSF51658">
    <property type="entry name" value="Xylose isomerase-like"/>
    <property type="match status" value="1"/>
</dbReference>
<dbReference type="InterPro" id="IPR036237">
    <property type="entry name" value="Xyl_isomerase-like_sf"/>
</dbReference>
<dbReference type="RefSeq" id="WP_163989622.1">
    <property type="nucleotide sequence ID" value="NZ_WUEY01000011.1"/>
</dbReference>
<gene>
    <name evidence="2" type="ORF">GR212_22585</name>
</gene>
<evidence type="ECO:0000259" key="1">
    <source>
        <dbReference type="Pfam" id="PF01261"/>
    </source>
</evidence>
<comment type="caution">
    <text evidence="2">The sequence shown here is derived from an EMBL/GenBank/DDBJ whole genome shotgun (WGS) entry which is preliminary data.</text>
</comment>
<evidence type="ECO:0000313" key="3">
    <source>
        <dbReference type="Proteomes" id="UP000483035"/>
    </source>
</evidence>
<dbReference type="Gene3D" id="3.20.20.150">
    <property type="entry name" value="Divalent-metal-dependent TIM barrel enzymes"/>
    <property type="match status" value="1"/>
</dbReference>
<dbReference type="PANTHER" id="PTHR12110:SF41">
    <property type="entry name" value="INOSOSE DEHYDRATASE"/>
    <property type="match status" value="1"/>
</dbReference>
<organism evidence="2 3">
    <name type="scientific">Rhizobium lusitanum</name>
    <dbReference type="NCBI Taxonomy" id="293958"/>
    <lineage>
        <taxon>Bacteria</taxon>
        <taxon>Pseudomonadati</taxon>
        <taxon>Pseudomonadota</taxon>
        <taxon>Alphaproteobacteria</taxon>
        <taxon>Hyphomicrobiales</taxon>
        <taxon>Rhizobiaceae</taxon>
        <taxon>Rhizobium/Agrobacterium group</taxon>
        <taxon>Rhizobium</taxon>
    </lineage>
</organism>
<protein>
    <submittedName>
        <fullName evidence="2">TIM barrel protein</fullName>
    </submittedName>
</protein>
<evidence type="ECO:0000313" key="2">
    <source>
        <dbReference type="EMBL" id="NEI72378.1"/>
    </source>
</evidence>
<reference evidence="2 3" key="1">
    <citation type="submission" date="2019-12" db="EMBL/GenBank/DDBJ databases">
        <title>Rhizobium genotypes associated with high levels of biological nitrogen fixation by grain legumes in a temperate-maritime cropping system.</title>
        <authorList>
            <person name="Maluk M."/>
            <person name="Francesc Ferrando Molina F."/>
            <person name="Lopez Del Egido L."/>
            <person name="Lafos M."/>
            <person name="Langarica-Fuentes A."/>
            <person name="Gebre Yohannes G."/>
            <person name="Young M.W."/>
            <person name="Martin P."/>
            <person name="Gantlett R."/>
            <person name="Kenicer G."/>
            <person name="Hawes C."/>
            <person name="Begg G.S."/>
            <person name="Quilliam R.S."/>
            <person name="Squire G.R."/>
            <person name="Poole P.S."/>
            <person name="Young P.W."/>
            <person name="Iannetta P.M."/>
            <person name="James E.K."/>
        </authorList>
    </citation>
    <scope>NUCLEOTIDE SEQUENCE [LARGE SCALE GENOMIC DNA]</scope>
    <source>
        <strain evidence="2 3">JHI1118</strain>
    </source>
</reference>
<dbReference type="PANTHER" id="PTHR12110">
    <property type="entry name" value="HYDROXYPYRUVATE ISOMERASE"/>
    <property type="match status" value="1"/>
</dbReference>
<dbReference type="AlphaFoldDB" id="A0A6L9UCU8"/>
<accession>A0A6L9UCU8</accession>
<dbReference type="InterPro" id="IPR050312">
    <property type="entry name" value="IolE/XylAMocC-like"/>
</dbReference>
<dbReference type="EMBL" id="WUEY01000011">
    <property type="protein sequence ID" value="NEI72378.1"/>
    <property type="molecule type" value="Genomic_DNA"/>
</dbReference>
<feature type="domain" description="Xylose isomerase-like TIM barrel" evidence="1">
    <location>
        <begin position="29"/>
        <end position="286"/>
    </location>
</feature>